<proteinExistence type="predicted"/>
<sequence length="106" mass="11688">MKNIKKGTLSIIALLIFVASSMAVSAATDSIAGTDLYFDGGQTGTHVYSDIWDTNTSNSQKWKVNAIVKVCSNTTQSGFKDDSASIREARSFWCNETSHYDYYARN</sequence>
<keyword evidence="3" id="KW-1185">Reference proteome</keyword>
<feature type="chain" id="PRO_5047008211" description="Secreted protein" evidence="1">
    <location>
        <begin position="27"/>
        <end position="106"/>
    </location>
</feature>
<accession>A0ABQ5NM55</accession>
<dbReference type="Proteomes" id="UP001065593">
    <property type="component" value="Unassembled WGS sequence"/>
</dbReference>
<reference evidence="2" key="1">
    <citation type="submission" date="2022-08" db="EMBL/GenBank/DDBJ databases">
        <title>Draft genome sequence of Lysinibacillus sp. strain KH24.</title>
        <authorList>
            <person name="Kanbe H."/>
            <person name="Itoh H."/>
        </authorList>
    </citation>
    <scope>NUCLEOTIDE SEQUENCE</scope>
    <source>
        <strain evidence="2">KH24</strain>
    </source>
</reference>
<evidence type="ECO:0000313" key="2">
    <source>
        <dbReference type="EMBL" id="GLC89197.1"/>
    </source>
</evidence>
<organism evidence="2 3">
    <name type="scientific">Lysinibacillus piscis</name>
    <dbReference type="NCBI Taxonomy" id="2518931"/>
    <lineage>
        <taxon>Bacteria</taxon>
        <taxon>Bacillati</taxon>
        <taxon>Bacillota</taxon>
        <taxon>Bacilli</taxon>
        <taxon>Bacillales</taxon>
        <taxon>Bacillaceae</taxon>
        <taxon>Lysinibacillus</taxon>
    </lineage>
</organism>
<keyword evidence="1" id="KW-0732">Signal</keyword>
<evidence type="ECO:0000313" key="3">
    <source>
        <dbReference type="Proteomes" id="UP001065593"/>
    </source>
</evidence>
<dbReference type="RefSeq" id="WP_264988938.1">
    <property type="nucleotide sequence ID" value="NZ_BRZA01000002.1"/>
</dbReference>
<name>A0ABQ5NM55_9BACI</name>
<gene>
    <name evidence="2" type="ORF">LYSBPC_23240</name>
</gene>
<feature type="signal peptide" evidence="1">
    <location>
        <begin position="1"/>
        <end position="26"/>
    </location>
</feature>
<dbReference type="EMBL" id="BRZA01000002">
    <property type="protein sequence ID" value="GLC89197.1"/>
    <property type="molecule type" value="Genomic_DNA"/>
</dbReference>
<evidence type="ECO:0000256" key="1">
    <source>
        <dbReference type="SAM" id="SignalP"/>
    </source>
</evidence>
<comment type="caution">
    <text evidence="2">The sequence shown here is derived from an EMBL/GenBank/DDBJ whole genome shotgun (WGS) entry which is preliminary data.</text>
</comment>
<protein>
    <recommendedName>
        <fullName evidence="4">Secreted protein</fullName>
    </recommendedName>
</protein>
<evidence type="ECO:0008006" key="4">
    <source>
        <dbReference type="Google" id="ProtNLM"/>
    </source>
</evidence>